<dbReference type="AlphaFoldDB" id="A0A2T3FYC0"/>
<name>A0A2T3FYC0_9FIRM</name>
<keyword evidence="1" id="KW-1133">Transmembrane helix</keyword>
<dbReference type="Proteomes" id="UP000593842">
    <property type="component" value="Chromosome"/>
</dbReference>
<reference evidence="2" key="2">
    <citation type="journal article" date="2020" name="Microbiol. Resour. Announc.">
        <title>Complete Genome Sequence of Faecalibacillus intestinalis JCM 34082, Isolated from Feces from a Healthy Japanese Female.</title>
        <authorList>
            <person name="Sakamoto M."/>
            <person name="Ikeyama N."/>
            <person name="Toyoda A."/>
            <person name="Murakami T."/>
            <person name="Mori H."/>
            <person name="Ohkuma M."/>
        </authorList>
    </citation>
    <scope>NUCLEOTIDE SEQUENCE</scope>
    <source>
        <strain evidence="2">14EGH31</strain>
    </source>
</reference>
<dbReference type="RefSeq" id="WP_107030073.1">
    <property type="nucleotide sequence ID" value="NZ_AP024085.1"/>
</dbReference>
<protein>
    <submittedName>
        <fullName evidence="3">Uncharacterized protein</fullName>
    </submittedName>
</protein>
<dbReference type="GeneID" id="70580959"/>
<reference evidence="5" key="3">
    <citation type="submission" date="2020-09" db="EMBL/GenBank/DDBJ databases">
        <title>Complete genome sequencing of Faecalibacillus intestinalis strain 14EGH31.</title>
        <authorList>
            <person name="Sakamoto M."/>
            <person name="Murakami T."/>
            <person name="Mori H."/>
        </authorList>
    </citation>
    <scope>NUCLEOTIDE SEQUENCE [LARGE SCALE GENOMIC DNA]</scope>
    <source>
        <strain evidence="5">14EGH31</strain>
    </source>
</reference>
<reference evidence="3 4" key="1">
    <citation type="journal article" date="2019" name="Int. J. Syst. Evol. Microbiol.">
        <title>Faecalibacillus intestinalis gen. nov., sp. nov. and Faecalibacillus faecis sp. nov., isolated from human faeces.</title>
        <authorList>
            <person name="Seo B."/>
            <person name="Jeon K."/>
            <person name="Baek I."/>
            <person name="Lee Y.M."/>
            <person name="Baek K."/>
            <person name="Ko G."/>
        </authorList>
    </citation>
    <scope>NUCLEOTIDE SEQUENCE [LARGE SCALE GENOMIC DNA]</scope>
    <source>
        <strain evidence="3 4">SNUG30099</strain>
    </source>
</reference>
<dbReference type="Proteomes" id="UP000240974">
    <property type="component" value="Unassembled WGS sequence"/>
</dbReference>
<gene>
    <name evidence="3" type="ORF">C7U54_09025</name>
    <name evidence="2" type="ORF">Fi14EGH31_25170</name>
</gene>
<dbReference type="KEGG" id="fit:Fi14EGH31_25170"/>
<keyword evidence="1" id="KW-0812">Transmembrane</keyword>
<sequence length="193" mass="22976">MKYKVGKPHYKLSFIYSFIIIFWAVFLIIYSPFSGMNICGFMLIFLIIFIFLPSMAFCNNIWEVDEYYLKYTFYNNVIDKSQAFFKTIFTRNMEYQMKIKLDKIISIHVTYEAVPMLFYGTNGYNVIFKVLMKDGSSFSFQPIVTRKRKEIIDAIEFLKSKGVIFKDKYHILDQLDKQEALSYYLEKIHGGKK</sequence>
<evidence type="ECO:0000256" key="1">
    <source>
        <dbReference type="SAM" id="Phobius"/>
    </source>
</evidence>
<accession>A0A2T3FYC0</accession>
<evidence type="ECO:0000313" key="4">
    <source>
        <dbReference type="Proteomes" id="UP000240974"/>
    </source>
</evidence>
<organism evidence="3 4">
    <name type="scientific">Faecalibacillus intestinalis</name>
    <dbReference type="NCBI Taxonomy" id="1982626"/>
    <lineage>
        <taxon>Bacteria</taxon>
        <taxon>Bacillati</taxon>
        <taxon>Bacillota</taxon>
        <taxon>Erysipelotrichia</taxon>
        <taxon>Erysipelotrichales</taxon>
        <taxon>Coprobacillaceae</taxon>
        <taxon>Faecalibacillus</taxon>
    </lineage>
</organism>
<feature type="transmembrane region" description="Helical" evidence="1">
    <location>
        <begin position="42"/>
        <end position="62"/>
    </location>
</feature>
<keyword evidence="1" id="KW-0472">Membrane</keyword>
<dbReference type="EMBL" id="PYLQ01000012">
    <property type="protein sequence ID" value="PST40285.1"/>
    <property type="molecule type" value="Genomic_DNA"/>
</dbReference>
<proteinExistence type="predicted"/>
<dbReference type="EMBL" id="AP024085">
    <property type="protein sequence ID" value="BCL58805.1"/>
    <property type="molecule type" value="Genomic_DNA"/>
</dbReference>
<keyword evidence="4" id="KW-1185">Reference proteome</keyword>
<evidence type="ECO:0000313" key="3">
    <source>
        <dbReference type="EMBL" id="PST40285.1"/>
    </source>
</evidence>
<evidence type="ECO:0000313" key="2">
    <source>
        <dbReference type="EMBL" id="BCL58805.1"/>
    </source>
</evidence>
<feature type="transmembrane region" description="Helical" evidence="1">
    <location>
        <begin position="12"/>
        <end position="30"/>
    </location>
</feature>
<evidence type="ECO:0000313" key="5">
    <source>
        <dbReference type="Proteomes" id="UP000593842"/>
    </source>
</evidence>